<keyword evidence="2" id="KW-1185">Reference proteome</keyword>
<sequence>MADEELKPLKMDSPIQPDSPYSQFVGELLGNAYASLGYRLELESMPLGRSFIEADEGRLDGLRDRGQSIGGVYPNLIQVPFPLYDFNLVLLADRRRCGLCELGDLNSLVTLRGFQFQEDYFNRQPVHPQILKLGDTNAVLDMLRLKRVDAAVMTELIVPASFYQSSAHWIQYPLDNASIFHYLHAKHASLARKLASKLEEMELTGEVWRLRQKYGIPPIHIAPSLGPSSKVSAISGNWQGYTDTPQSTYWRILAGVFADQAVELETRQSNWKRAKQEFMEGRFDMLVGAYAIEVPADALRSNVHIDYEYPVVAVAADASRLTAMLDGGKPGKACHVLGYEFASWLPANLEIYEASNLLDCVKLLQSQRVDLLVDFSYNLSDEEKAIYVQREIKEALPLFVVFQNTSRGHLLRKIFEQSFRQLVASGAAAGYFPDQASYQQARLTKSP</sequence>
<evidence type="ECO:0000313" key="1">
    <source>
        <dbReference type="EMBL" id="MBN7821018.1"/>
    </source>
</evidence>
<name>A0ABS3CV67_9ALTE</name>
<dbReference type="Proteomes" id="UP000663992">
    <property type="component" value="Unassembled WGS sequence"/>
</dbReference>
<organism evidence="1 2">
    <name type="scientific">Bowmanella yangjiangensis</name>
    <dbReference type="NCBI Taxonomy" id="2811230"/>
    <lineage>
        <taxon>Bacteria</taxon>
        <taxon>Pseudomonadati</taxon>
        <taxon>Pseudomonadota</taxon>
        <taxon>Gammaproteobacteria</taxon>
        <taxon>Alteromonadales</taxon>
        <taxon>Alteromonadaceae</taxon>
        <taxon>Bowmanella</taxon>
    </lineage>
</organism>
<proteinExistence type="predicted"/>
<comment type="caution">
    <text evidence="1">The sequence shown here is derived from an EMBL/GenBank/DDBJ whole genome shotgun (WGS) entry which is preliminary data.</text>
</comment>
<accession>A0ABS3CV67</accession>
<dbReference type="RefSeq" id="WP_206594889.1">
    <property type="nucleotide sequence ID" value="NZ_JAFKCS010000014.1"/>
</dbReference>
<protein>
    <recommendedName>
        <fullName evidence="3">Solute-binding protein family 3/N-terminal domain-containing protein</fullName>
    </recommendedName>
</protein>
<dbReference type="PROSITE" id="PS50096">
    <property type="entry name" value="IQ"/>
    <property type="match status" value="1"/>
</dbReference>
<gene>
    <name evidence="1" type="ORF">J0A65_14200</name>
</gene>
<dbReference type="EMBL" id="JAFKCS010000014">
    <property type="protein sequence ID" value="MBN7821018.1"/>
    <property type="molecule type" value="Genomic_DNA"/>
</dbReference>
<evidence type="ECO:0008006" key="3">
    <source>
        <dbReference type="Google" id="ProtNLM"/>
    </source>
</evidence>
<dbReference type="SUPFAM" id="SSF53850">
    <property type="entry name" value="Periplasmic binding protein-like II"/>
    <property type="match status" value="2"/>
</dbReference>
<reference evidence="1 2" key="1">
    <citation type="submission" date="2021-03" db="EMBL/GenBank/DDBJ databases">
        <title>novel species isolated from a fishpond in China.</title>
        <authorList>
            <person name="Lu H."/>
            <person name="Cai Z."/>
        </authorList>
    </citation>
    <scope>NUCLEOTIDE SEQUENCE [LARGE SCALE GENOMIC DNA]</scope>
    <source>
        <strain evidence="1 2">Y57</strain>
    </source>
</reference>
<evidence type="ECO:0000313" key="2">
    <source>
        <dbReference type="Proteomes" id="UP000663992"/>
    </source>
</evidence>